<organism evidence="2">
    <name type="scientific">viral metagenome</name>
    <dbReference type="NCBI Taxonomy" id="1070528"/>
    <lineage>
        <taxon>unclassified sequences</taxon>
        <taxon>metagenomes</taxon>
        <taxon>organismal metagenomes</taxon>
    </lineage>
</organism>
<dbReference type="AlphaFoldDB" id="A0A6M3KU89"/>
<evidence type="ECO:0000313" key="1">
    <source>
        <dbReference type="EMBL" id="QJA68932.1"/>
    </source>
</evidence>
<name>A0A6M3KU89_9ZZZZ</name>
<reference evidence="2" key="1">
    <citation type="submission" date="2020-03" db="EMBL/GenBank/DDBJ databases">
        <title>The deep terrestrial virosphere.</title>
        <authorList>
            <person name="Holmfeldt K."/>
            <person name="Nilsson E."/>
            <person name="Simone D."/>
            <person name="Lopez-Fernandez M."/>
            <person name="Wu X."/>
            <person name="de Brujin I."/>
            <person name="Lundin D."/>
            <person name="Andersson A."/>
            <person name="Bertilsson S."/>
            <person name="Dopson M."/>
        </authorList>
    </citation>
    <scope>NUCLEOTIDE SEQUENCE</scope>
    <source>
        <strain evidence="1">MM415A05356</strain>
        <strain evidence="2">MM415B02202</strain>
    </source>
</reference>
<accession>A0A6M3KU89</accession>
<dbReference type="EMBL" id="MT141662">
    <property type="protein sequence ID" value="QJA68932.1"/>
    <property type="molecule type" value="Genomic_DNA"/>
</dbReference>
<dbReference type="EMBL" id="MT142583">
    <property type="protein sequence ID" value="QJA85579.1"/>
    <property type="molecule type" value="Genomic_DNA"/>
</dbReference>
<sequence length="68" mass="8204">MSKLLKQDTLSTIVRTDIQFYNVYFSMQKHMNGQIQNMCKGNLEERIFRQLWASLLKFKIHLIRNELV</sequence>
<protein>
    <submittedName>
        <fullName evidence="2">Uncharacterized protein</fullName>
    </submittedName>
</protein>
<proteinExistence type="predicted"/>
<gene>
    <name evidence="1" type="ORF">MM415A05356_0007</name>
    <name evidence="2" type="ORF">MM415B02202_0018</name>
</gene>
<evidence type="ECO:0000313" key="2">
    <source>
        <dbReference type="EMBL" id="QJA85579.1"/>
    </source>
</evidence>